<dbReference type="InterPro" id="IPR032774">
    <property type="entry name" value="WG_beta_rep"/>
</dbReference>
<dbReference type="OrthoDB" id="2485468at2"/>
<protein>
    <recommendedName>
        <fullName evidence="3">WG repeat-containing protein</fullName>
    </recommendedName>
</protein>
<dbReference type="STRING" id="915059.NH26_18515"/>
<organism evidence="1 2">
    <name type="scientific">Flammeovirga pacifica</name>
    <dbReference type="NCBI Taxonomy" id="915059"/>
    <lineage>
        <taxon>Bacteria</taxon>
        <taxon>Pseudomonadati</taxon>
        <taxon>Bacteroidota</taxon>
        <taxon>Cytophagia</taxon>
        <taxon>Cytophagales</taxon>
        <taxon>Flammeovirgaceae</taxon>
        <taxon>Flammeovirga</taxon>
    </lineage>
</organism>
<dbReference type="Pfam" id="PF14903">
    <property type="entry name" value="WG_beta_rep"/>
    <property type="match status" value="3"/>
</dbReference>
<dbReference type="Proteomes" id="UP000179797">
    <property type="component" value="Unassembled WGS sequence"/>
</dbReference>
<dbReference type="PANTHER" id="PTHR37841">
    <property type="entry name" value="GLR2918 PROTEIN"/>
    <property type="match status" value="1"/>
</dbReference>
<evidence type="ECO:0000313" key="1">
    <source>
        <dbReference type="EMBL" id="OHX68198.1"/>
    </source>
</evidence>
<keyword evidence="2" id="KW-1185">Reference proteome</keyword>
<proteinExistence type="predicted"/>
<comment type="caution">
    <text evidence="1">The sequence shown here is derived from an EMBL/GenBank/DDBJ whole genome shotgun (WGS) entry which is preliminary data.</text>
</comment>
<sequence length="630" mass="72298">MKSYHLFLCIFLFNFSITFGQDIILIPFQEDGKWGYMDNKENTIIEAQFHKVTTFTNNTAIVVDKNGKSGLINSEGLWELKPKYSNISETLNEQVFIVENNHQQIGVLHRVGKELIPMEYDSIFVFDNKNNYIVCKGEKYGIYNTDLDYWKLPLRYYEIAFDENQKIRVIEDNLMGFLEPETYAVVSKPQIVMNKTRGGSFVSAFQFTQGKQHAVVQTSSGFNLLGKNGQLVLNKSTTKKIKELDITSYNTNGYNFPSNAQYISGKKVYIDAGNNTFHEKNVSDYKLSQVDPENENIQKSETGRYFLIKDGEKVSKEYDSLFVYNEDFLQGWNYNKKKEKIDKVLINADPFDENIGKEITKGYQAMISYENSLPEQQLNWAIMISDNNKQGIFDLDTKTYIVEMDYEQIYTPYLEKYNLLLLGKTTDKFAFYDVEINKQVTEMIYSPVIDTTAVDIGYLLLQRKGGKGESEKVLDLFSVKNKNLTGRTIDGYQIDKRAPKGSLAISKNYNGWVSGIQFELSEFAPTNFQYIYYKEHGEGNVGVGFLDDQLNVIIPANYATIAFNKTKENYLKVTDFNFNEGLIDMKGKTVIEFGKYKSIGAISNGILPITNFDNQDQFIDLSTKNITIKD</sequence>
<reference evidence="1 2" key="1">
    <citation type="journal article" date="2012" name="Int. J. Syst. Evol. Microbiol.">
        <title>Flammeovirga pacifica sp. nov., isolated from deep-sea sediment.</title>
        <authorList>
            <person name="Xu H."/>
            <person name="Fu Y."/>
            <person name="Yang N."/>
            <person name="Ding Z."/>
            <person name="Lai Q."/>
            <person name="Zeng R."/>
        </authorList>
    </citation>
    <scope>NUCLEOTIDE SEQUENCE [LARGE SCALE GENOMIC DNA]</scope>
    <source>
        <strain evidence="2">DSM 24597 / LMG 26175 / WPAGA1</strain>
    </source>
</reference>
<dbReference type="EMBL" id="JRYR02000001">
    <property type="protein sequence ID" value="OHX68198.1"/>
    <property type="molecule type" value="Genomic_DNA"/>
</dbReference>
<evidence type="ECO:0008006" key="3">
    <source>
        <dbReference type="Google" id="ProtNLM"/>
    </source>
</evidence>
<dbReference type="AlphaFoldDB" id="A0A1S1Z4I7"/>
<accession>A0A1S1Z4I7</accession>
<dbReference type="RefSeq" id="WP_044223425.1">
    <property type="nucleotide sequence ID" value="NZ_JRYR02000001.1"/>
</dbReference>
<name>A0A1S1Z4I7_FLAPC</name>
<gene>
    <name evidence="1" type="ORF">NH26_18515</name>
</gene>
<dbReference type="PANTHER" id="PTHR37841:SF1">
    <property type="entry name" value="DUF3298 DOMAIN-CONTAINING PROTEIN"/>
    <property type="match status" value="1"/>
</dbReference>
<evidence type="ECO:0000313" key="2">
    <source>
        <dbReference type="Proteomes" id="UP000179797"/>
    </source>
</evidence>